<keyword evidence="1" id="KW-0732">Signal</keyword>
<dbReference type="STRING" id="1353952.A0A165CPI5"/>
<keyword evidence="3" id="KW-1185">Reference proteome</keyword>
<evidence type="ECO:0000313" key="2">
    <source>
        <dbReference type="EMBL" id="KZT51150.1"/>
    </source>
</evidence>
<gene>
    <name evidence="2" type="ORF">CALCODRAFT_503893</name>
</gene>
<evidence type="ECO:0000313" key="3">
    <source>
        <dbReference type="Proteomes" id="UP000076842"/>
    </source>
</evidence>
<feature type="chain" id="PRO_5007856102" evidence="1">
    <location>
        <begin position="24"/>
        <end position="244"/>
    </location>
</feature>
<name>A0A165CPI5_9BASI</name>
<accession>A0A165CPI5</accession>
<dbReference type="OrthoDB" id="4584900at2759"/>
<organism evidence="2 3">
    <name type="scientific">Calocera cornea HHB12733</name>
    <dbReference type="NCBI Taxonomy" id="1353952"/>
    <lineage>
        <taxon>Eukaryota</taxon>
        <taxon>Fungi</taxon>
        <taxon>Dikarya</taxon>
        <taxon>Basidiomycota</taxon>
        <taxon>Agaricomycotina</taxon>
        <taxon>Dacrymycetes</taxon>
        <taxon>Dacrymycetales</taxon>
        <taxon>Dacrymycetaceae</taxon>
        <taxon>Calocera</taxon>
    </lineage>
</organism>
<evidence type="ECO:0000256" key="1">
    <source>
        <dbReference type="SAM" id="SignalP"/>
    </source>
</evidence>
<dbReference type="AlphaFoldDB" id="A0A165CPI5"/>
<dbReference type="Proteomes" id="UP000076842">
    <property type="component" value="Unassembled WGS sequence"/>
</dbReference>
<dbReference type="EMBL" id="KV424123">
    <property type="protein sequence ID" value="KZT51150.1"/>
    <property type="molecule type" value="Genomic_DNA"/>
</dbReference>
<proteinExistence type="predicted"/>
<feature type="signal peptide" evidence="1">
    <location>
        <begin position="1"/>
        <end position="23"/>
    </location>
</feature>
<protein>
    <submittedName>
        <fullName evidence="2">Uncharacterized protein</fullName>
    </submittedName>
</protein>
<dbReference type="InParanoid" id="A0A165CPI5"/>
<sequence length="244" mass="25140">MAATRMCQLALLSLLLAPSLASAWSLDGWGQPRSRAETNAAQFSRGLPPLPPRRLFTPSRVGAAMARRSVTPVTNTLLVSGVNPATSTTVTCYMASDAICVPTQANAVVFQASVGAGSPDPQDIIMTTYAGYSLVALSPTPTLSLTDPSTYAQIGPAAGFSTSPNAGPSFDGGSGYYYETAIWYVNSQGVLSASWVNPNGDGSVPLTLALGTAGSNYIFLATADPTQFTNEGPGSAFPVTITFG</sequence>
<reference evidence="2 3" key="1">
    <citation type="journal article" date="2016" name="Mol. Biol. Evol.">
        <title>Comparative Genomics of Early-Diverging Mushroom-Forming Fungi Provides Insights into the Origins of Lignocellulose Decay Capabilities.</title>
        <authorList>
            <person name="Nagy L.G."/>
            <person name="Riley R."/>
            <person name="Tritt A."/>
            <person name="Adam C."/>
            <person name="Daum C."/>
            <person name="Floudas D."/>
            <person name="Sun H."/>
            <person name="Yadav J.S."/>
            <person name="Pangilinan J."/>
            <person name="Larsson K.H."/>
            <person name="Matsuura K."/>
            <person name="Barry K."/>
            <person name="Labutti K."/>
            <person name="Kuo R."/>
            <person name="Ohm R.A."/>
            <person name="Bhattacharya S.S."/>
            <person name="Shirouzu T."/>
            <person name="Yoshinaga Y."/>
            <person name="Martin F.M."/>
            <person name="Grigoriev I.V."/>
            <person name="Hibbett D.S."/>
        </authorList>
    </citation>
    <scope>NUCLEOTIDE SEQUENCE [LARGE SCALE GENOMIC DNA]</scope>
    <source>
        <strain evidence="2 3">HHB12733</strain>
    </source>
</reference>